<evidence type="ECO:0000313" key="3">
    <source>
        <dbReference type="Proteomes" id="UP001164746"/>
    </source>
</evidence>
<feature type="region of interest" description="Disordered" evidence="1">
    <location>
        <begin position="265"/>
        <end position="402"/>
    </location>
</feature>
<feature type="compositionally biased region" description="Basic and acidic residues" evidence="1">
    <location>
        <begin position="903"/>
        <end position="912"/>
    </location>
</feature>
<proteinExistence type="predicted"/>
<feature type="region of interest" description="Disordered" evidence="1">
    <location>
        <begin position="430"/>
        <end position="464"/>
    </location>
</feature>
<feature type="compositionally biased region" description="Basic residues" evidence="1">
    <location>
        <begin position="358"/>
        <end position="371"/>
    </location>
</feature>
<feature type="compositionally biased region" description="Basic residues" evidence="1">
    <location>
        <begin position="890"/>
        <end position="902"/>
    </location>
</feature>
<name>A0ABY7EKF9_MYAAR</name>
<feature type="compositionally biased region" description="Low complexity" evidence="1">
    <location>
        <begin position="819"/>
        <end position="839"/>
    </location>
</feature>
<accession>A0ABY7EKF9</accession>
<gene>
    <name evidence="2" type="ORF">MAR_019204</name>
</gene>
<feature type="compositionally biased region" description="Basic and acidic residues" evidence="1">
    <location>
        <begin position="776"/>
        <end position="788"/>
    </location>
</feature>
<feature type="compositionally biased region" description="Polar residues" evidence="1">
    <location>
        <begin position="381"/>
        <end position="399"/>
    </location>
</feature>
<evidence type="ECO:0000313" key="2">
    <source>
        <dbReference type="EMBL" id="WAR09246.1"/>
    </source>
</evidence>
<dbReference type="EMBL" id="CP111017">
    <property type="protein sequence ID" value="WAR09246.1"/>
    <property type="molecule type" value="Genomic_DNA"/>
</dbReference>
<sequence>MAEARMEYKHILDILLNIKGKVDTIEKDVHLQNKQHVDSIRKINERQNCIERKLEEIKMPGVCSNANRSKRPTEHCQSKAETLNRSPPMSTKGNPSSEHMSAWGKDNFINQVRAEIHQLGGNKEIKTGLTKSASFNDPSTKPLKKPVRNVVSDPLPKDAKKKYEQFQRECLSKAIQWNMADIIAGCKAHKKIELPEWVTPDDVRHLVTKTQGKEKEEFQEILEDIDQCGENVEKLLDCQCHELCLKSLHPLSCVKTYSSVGMYMSPPVTRKHKQKQRPPPIEDIPESRRYQHPTTRQLRKGPPISPIRSESSISSPSSDSSASINCPGSGEYSPEEDGEQKKATNPDSSASVQESKHCVQRQRSRSSKKRQNREEKRQKEGTVSNENIEENQPNKNLNKQHVDSIRKINERQDCIERKLEEIKMPGVCSNANRSLHPTEHCQSKTETLNRSPPMPTKGKSSSEHMSAWGKDNFINQVRAEIHQLGGNKEIKTGLTKSASFNDPSTKPLKKPVRNVVSDPLPKDAKEKYEQFQRECLSKAIQWNMCGIIESCKAHKKITLPEWIKPDDARRINYNNRRKKNNLRKFLCLLVEQDFDIMQNWLCTYEELSQDIQENVWRTFGEFFYLDPIKTKLCCLRCRLVANTCVTNAADQLKSADILSDELYNQVIDTDKKAGCQENLWAQVIQECLEYGRMQNVICVFKVVFSELVTNTQGREKMEYQAILEDIDRYDGTVDDVLYCQCHELCLKSLHPLSCVKTYSAVAMYMPPPATRKHKQYEHQTHTTERPKEQLSTIEDISGSFASRYPQGGTGQLRKDPLDSTTTSESSISSQSSESNASINCPGSGECSTEDDRVRNKPITAVTRSSVQEHKHTVQRQTAVTRSSVQEHKHIVQRQRSRSSKKRQNLEEKRQKEATVSIENIEDNKPNANKVTFPATCWTDLKGRKSVQITTNNFYQKIENKPHHIRASNVFVKSVIQKHGQDSDDNDEFTV</sequence>
<feature type="region of interest" description="Disordered" evidence="1">
    <location>
        <begin position="63"/>
        <end position="102"/>
    </location>
</feature>
<dbReference type="Proteomes" id="UP001164746">
    <property type="component" value="Chromosome 6"/>
</dbReference>
<feature type="region of interest" description="Disordered" evidence="1">
    <location>
        <begin position="770"/>
        <end position="789"/>
    </location>
</feature>
<reference evidence="2" key="1">
    <citation type="submission" date="2022-11" db="EMBL/GenBank/DDBJ databases">
        <title>Centuries of genome instability and evolution in soft-shell clam transmissible cancer (bioRxiv).</title>
        <authorList>
            <person name="Hart S.F.M."/>
            <person name="Yonemitsu M.A."/>
            <person name="Giersch R.M."/>
            <person name="Beal B.F."/>
            <person name="Arriagada G."/>
            <person name="Davis B.W."/>
            <person name="Ostrander E.A."/>
            <person name="Goff S.P."/>
            <person name="Metzger M.J."/>
        </authorList>
    </citation>
    <scope>NUCLEOTIDE SEQUENCE</scope>
    <source>
        <strain evidence="2">MELC-2E11</strain>
        <tissue evidence="2">Siphon/mantle</tissue>
    </source>
</reference>
<protein>
    <submittedName>
        <fullName evidence="2">Uncharacterized protein</fullName>
    </submittedName>
</protein>
<evidence type="ECO:0000256" key="1">
    <source>
        <dbReference type="SAM" id="MobiDB-lite"/>
    </source>
</evidence>
<feature type="region of interest" description="Disordered" evidence="1">
    <location>
        <begin position="127"/>
        <end position="154"/>
    </location>
</feature>
<feature type="region of interest" description="Disordered" evidence="1">
    <location>
        <begin position="494"/>
        <end position="518"/>
    </location>
</feature>
<feature type="region of interest" description="Disordered" evidence="1">
    <location>
        <begin position="799"/>
        <end position="914"/>
    </location>
</feature>
<keyword evidence="3" id="KW-1185">Reference proteome</keyword>
<feature type="compositionally biased region" description="Polar residues" evidence="1">
    <location>
        <begin position="874"/>
        <end position="883"/>
    </location>
</feature>
<feature type="compositionally biased region" description="Polar residues" evidence="1">
    <location>
        <begin position="129"/>
        <end position="139"/>
    </location>
</feature>
<feature type="compositionally biased region" description="Polar residues" evidence="1">
    <location>
        <begin position="494"/>
        <end position="504"/>
    </location>
</feature>
<feature type="compositionally biased region" description="Polar residues" evidence="1">
    <location>
        <begin position="79"/>
        <end position="99"/>
    </location>
</feature>
<organism evidence="2 3">
    <name type="scientific">Mya arenaria</name>
    <name type="common">Soft-shell clam</name>
    <dbReference type="NCBI Taxonomy" id="6604"/>
    <lineage>
        <taxon>Eukaryota</taxon>
        <taxon>Metazoa</taxon>
        <taxon>Spiralia</taxon>
        <taxon>Lophotrochozoa</taxon>
        <taxon>Mollusca</taxon>
        <taxon>Bivalvia</taxon>
        <taxon>Autobranchia</taxon>
        <taxon>Heteroconchia</taxon>
        <taxon>Euheterodonta</taxon>
        <taxon>Imparidentia</taxon>
        <taxon>Neoheterodontei</taxon>
        <taxon>Myida</taxon>
        <taxon>Myoidea</taxon>
        <taxon>Myidae</taxon>
        <taxon>Mya</taxon>
    </lineage>
</organism>
<feature type="compositionally biased region" description="Low complexity" evidence="1">
    <location>
        <begin position="306"/>
        <end position="324"/>
    </location>
</feature>